<gene>
    <name evidence="1" type="ORF">BN1050_02655</name>
</gene>
<accession>A0A078MK33</accession>
<sequence>MEGVKNSEEIKDWAWAIMPFYTNVMRNMASSIAKDAVVTVNGEDYVYPIAKTVMEDTFFKHYIEIEDEPIGNIEKIILRNENEIPLATGVGLIEKDDEGWHLAFKIYFEEKVMANDGQ</sequence>
<proteinExistence type="predicted"/>
<dbReference type="EMBL" id="LN483079">
    <property type="protein sequence ID" value="CEA05797.1"/>
    <property type="molecule type" value="Genomic_DNA"/>
</dbReference>
<reference evidence="1" key="1">
    <citation type="submission" date="2014-07" db="EMBL/GenBank/DDBJ databases">
        <authorList>
            <person name="Urmite Genomes Urmite Genomes"/>
        </authorList>
    </citation>
    <scope>NUCLEOTIDE SEQUENCE</scope>
    <source>
        <strain evidence="1">13S34_air</strain>
    </source>
</reference>
<name>A0A078MK33_9BACL</name>
<organism evidence="1">
    <name type="scientific">Metalysinibacillus saudimassiliensis</name>
    <dbReference type="NCBI Taxonomy" id="1461583"/>
    <lineage>
        <taxon>Bacteria</taxon>
        <taxon>Bacillati</taxon>
        <taxon>Bacillota</taxon>
        <taxon>Bacilli</taxon>
        <taxon>Bacillales</taxon>
        <taxon>Caryophanaceae</taxon>
        <taxon>Metalysinibacillus</taxon>
    </lineage>
</organism>
<dbReference type="AlphaFoldDB" id="A0A078MK33"/>
<evidence type="ECO:0000313" key="1">
    <source>
        <dbReference type="EMBL" id="CEA05797.1"/>
    </source>
</evidence>
<dbReference type="HOGENOM" id="CLU_2070242_0_0_9"/>
<protein>
    <submittedName>
        <fullName evidence="1">Uncharacterized protein</fullName>
    </submittedName>
</protein>
<dbReference type="PATRIC" id="fig|1461583.4.peg.2547"/>